<dbReference type="OrthoDB" id="9811389at2"/>
<comment type="caution">
    <text evidence="1">The sequence shown here is derived from an EMBL/GenBank/DDBJ whole genome shotgun (WGS) entry which is preliminary data.</text>
</comment>
<sequence>MRPDAVAGTGSDGHHEYLRTSCGRDLTVGRLALGGARHPAARVFVDLGQCPGCEGTGWAGLTVAEARQFARAVLAQAAAAERECRARAAAGAVRWPAASS</sequence>
<keyword evidence="2" id="KW-1185">Reference proteome</keyword>
<gene>
    <name evidence="1" type="ORF">EAS64_03550</name>
</gene>
<name>A0A6P2CAB7_9ACTN</name>
<dbReference type="AlphaFoldDB" id="A0A6P2CAB7"/>
<accession>A0A6P2CAB7</accession>
<evidence type="ECO:0000313" key="2">
    <source>
        <dbReference type="Proteomes" id="UP000460272"/>
    </source>
</evidence>
<proteinExistence type="predicted"/>
<protein>
    <submittedName>
        <fullName evidence="1">Uncharacterized protein</fullName>
    </submittedName>
</protein>
<organism evidence="1 2">
    <name type="scientific">Trebonia kvetii</name>
    <dbReference type="NCBI Taxonomy" id="2480626"/>
    <lineage>
        <taxon>Bacteria</taxon>
        <taxon>Bacillati</taxon>
        <taxon>Actinomycetota</taxon>
        <taxon>Actinomycetes</taxon>
        <taxon>Streptosporangiales</taxon>
        <taxon>Treboniaceae</taxon>
        <taxon>Trebonia</taxon>
    </lineage>
</organism>
<dbReference type="EMBL" id="RPFW01000001">
    <property type="protein sequence ID" value="TVZ06503.1"/>
    <property type="molecule type" value="Genomic_DNA"/>
</dbReference>
<reference evidence="1 2" key="1">
    <citation type="submission" date="2018-11" db="EMBL/GenBank/DDBJ databases">
        <title>Trebonia kvetii gen.nov., sp.nov., a novel acidophilic actinobacterium, and proposal of the new actinobacterial family Treboniaceae fam. nov.</title>
        <authorList>
            <person name="Rapoport D."/>
            <person name="Sagova-Mareckova M."/>
            <person name="Sedlacek I."/>
            <person name="Provaznik J."/>
            <person name="Kralova S."/>
            <person name="Pavlinic D."/>
            <person name="Benes V."/>
            <person name="Kopecky J."/>
        </authorList>
    </citation>
    <scope>NUCLEOTIDE SEQUENCE [LARGE SCALE GENOMIC DNA]</scope>
    <source>
        <strain evidence="1 2">15Tr583</strain>
    </source>
</reference>
<dbReference type="Proteomes" id="UP000460272">
    <property type="component" value="Unassembled WGS sequence"/>
</dbReference>
<dbReference type="RefSeq" id="WP_145851258.1">
    <property type="nucleotide sequence ID" value="NZ_RPFW01000001.1"/>
</dbReference>
<evidence type="ECO:0000313" key="1">
    <source>
        <dbReference type="EMBL" id="TVZ06503.1"/>
    </source>
</evidence>